<dbReference type="OrthoDB" id="3980750at2759"/>
<dbReference type="AlphaFoldDB" id="A0A871R682"/>
<keyword evidence="2" id="KW-0812">Transmembrane</keyword>
<feature type="compositionally biased region" description="Polar residues" evidence="1">
    <location>
        <begin position="70"/>
        <end position="84"/>
    </location>
</feature>
<gene>
    <name evidence="3" type="ORF">BRETT_000500</name>
</gene>
<reference evidence="3" key="2">
    <citation type="journal article" name="BMC Genomics">
        <title>New genome assemblies reveal patterns of domestication and adaptation across Brettanomyces (Dekkera) species.</title>
        <authorList>
            <person name="Roach M.J."/>
            <person name="Borneman A.R."/>
        </authorList>
    </citation>
    <scope>NUCLEOTIDE SEQUENCE</scope>
    <source>
        <strain evidence="3">UCD 2041</strain>
    </source>
</reference>
<keyword evidence="2" id="KW-1133">Transmembrane helix</keyword>
<feature type="transmembrane region" description="Helical" evidence="2">
    <location>
        <begin position="325"/>
        <end position="353"/>
    </location>
</feature>
<evidence type="ECO:0000313" key="4">
    <source>
        <dbReference type="Proteomes" id="UP000663131"/>
    </source>
</evidence>
<reference evidence="3" key="1">
    <citation type="submission" date="2020-10" db="EMBL/GenBank/DDBJ databases">
        <authorList>
            <person name="Palmer J.M."/>
        </authorList>
    </citation>
    <scope>NUCLEOTIDE SEQUENCE</scope>
    <source>
        <strain evidence="3">UCD 2041</strain>
    </source>
</reference>
<organism evidence="3 4">
    <name type="scientific">Dekkera bruxellensis</name>
    <name type="common">Brettanomyces custersii</name>
    <dbReference type="NCBI Taxonomy" id="5007"/>
    <lineage>
        <taxon>Eukaryota</taxon>
        <taxon>Fungi</taxon>
        <taxon>Dikarya</taxon>
        <taxon>Ascomycota</taxon>
        <taxon>Saccharomycotina</taxon>
        <taxon>Pichiomycetes</taxon>
        <taxon>Pichiales</taxon>
        <taxon>Pichiaceae</taxon>
        <taxon>Brettanomyces</taxon>
    </lineage>
</organism>
<proteinExistence type="predicted"/>
<dbReference type="Proteomes" id="UP000663131">
    <property type="component" value="Chromosome 8"/>
</dbReference>
<dbReference type="EMBL" id="CP063136">
    <property type="protein sequence ID" value="QOU20786.1"/>
    <property type="molecule type" value="Genomic_DNA"/>
</dbReference>
<dbReference type="RefSeq" id="XP_041137279.1">
    <property type="nucleotide sequence ID" value="XM_041279065.1"/>
</dbReference>
<dbReference type="GeneID" id="64572425"/>
<accession>A0A871R682</accession>
<feature type="region of interest" description="Disordered" evidence="1">
    <location>
        <begin position="69"/>
        <end position="105"/>
    </location>
</feature>
<name>A0A871R682_DEKBR</name>
<dbReference type="KEGG" id="bbrx:BRETT_000500"/>
<evidence type="ECO:0000313" key="3">
    <source>
        <dbReference type="EMBL" id="QOU20786.1"/>
    </source>
</evidence>
<feature type="transmembrane region" description="Helical" evidence="2">
    <location>
        <begin position="215"/>
        <end position="236"/>
    </location>
</feature>
<keyword evidence="2" id="KW-0472">Membrane</keyword>
<protein>
    <submittedName>
        <fullName evidence="3">Uncharacterized protein</fullName>
    </submittedName>
</protein>
<sequence>MFFCLLSVFASPIFRIQRHTYGLKPSCLANSYIYTPVLHELSAFKGERILRSDDAYSELPNDYVEPVIEETSSTDFDPSDQESVSDVIDNESDSNNGDSDSDTIPEVTVEDLVNLATQIMRNEQSGNSNVRNGSVRLTFPEHFDNSDVNVAREIIVQHERNSEAPRLASNDGQYYIHPIQSSNNPQPSVLVRFRDDQERDQNVQIPFARNVEQPFWMGVTDFITVALMMLILLRIVRNTLSVTSFSTDILQDTFDYIDGMREESMKQTLALENAVATESARFEVSNSQITSNNAVNSTLIMKFGGIVNQVFPSLKAPYKAMITVLVFYIYTMVSSGFLIASFIFSIFCFTLSVGKRWQDVKKLIAALWQDGEGCI</sequence>
<evidence type="ECO:0000256" key="1">
    <source>
        <dbReference type="SAM" id="MobiDB-lite"/>
    </source>
</evidence>
<evidence type="ECO:0000256" key="2">
    <source>
        <dbReference type="SAM" id="Phobius"/>
    </source>
</evidence>